<dbReference type="EMBL" id="CAJHJT010000056">
    <property type="protein sequence ID" value="CAD7014309.1"/>
    <property type="molecule type" value="Genomic_DNA"/>
</dbReference>
<evidence type="ECO:0000313" key="2">
    <source>
        <dbReference type="EMBL" id="CAD7014309.1"/>
    </source>
</evidence>
<dbReference type="AlphaFoldDB" id="A0A811VJA6"/>
<proteinExistence type="predicted"/>
<sequence>MEEQLPVFTVSYFMDTLYQSTSLTDWKERKVPIMKNSLPTTKEEEAEDQGSEKTPPRRPPPRLMQVGRAFSEMSPLNPSTASSSCRGATSTALQLRRDSGQYGSIFPFGFLRLSLQKAGSSMQAGKIDCLSEASKVPSVYCISLTEGSDECRGKTAKRSRSFTSMLKGRLKTSHSPEMELPNVIEGGVPSSFHILFSATATLLLSSFTTIKTVIQFFDT</sequence>
<gene>
    <name evidence="2" type="ORF">CCAP1982_LOCUS22309</name>
</gene>
<comment type="caution">
    <text evidence="2">The sequence shown here is derived from an EMBL/GenBank/DDBJ whole genome shotgun (WGS) entry which is preliminary data.</text>
</comment>
<reference evidence="2" key="1">
    <citation type="submission" date="2020-11" db="EMBL/GenBank/DDBJ databases">
        <authorList>
            <person name="Whitehead M."/>
        </authorList>
    </citation>
    <scope>NUCLEOTIDE SEQUENCE</scope>
    <source>
        <strain evidence="2">EGII</strain>
    </source>
</reference>
<keyword evidence="3" id="KW-1185">Reference proteome</keyword>
<feature type="region of interest" description="Disordered" evidence="1">
    <location>
        <begin position="35"/>
        <end position="63"/>
    </location>
</feature>
<evidence type="ECO:0000256" key="1">
    <source>
        <dbReference type="SAM" id="MobiDB-lite"/>
    </source>
</evidence>
<protein>
    <submittedName>
        <fullName evidence="2">(Mediterranean fruit fly) hypothetical protein</fullName>
    </submittedName>
</protein>
<name>A0A811VJA6_CERCA</name>
<evidence type="ECO:0000313" key="3">
    <source>
        <dbReference type="Proteomes" id="UP000606786"/>
    </source>
</evidence>
<dbReference type="Proteomes" id="UP000606786">
    <property type="component" value="Unassembled WGS sequence"/>
</dbReference>
<organism evidence="2 3">
    <name type="scientific">Ceratitis capitata</name>
    <name type="common">Mediterranean fruit fly</name>
    <name type="synonym">Tephritis capitata</name>
    <dbReference type="NCBI Taxonomy" id="7213"/>
    <lineage>
        <taxon>Eukaryota</taxon>
        <taxon>Metazoa</taxon>
        <taxon>Ecdysozoa</taxon>
        <taxon>Arthropoda</taxon>
        <taxon>Hexapoda</taxon>
        <taxon>Insecta</taxon>
        <taxon>Pterygota</taxon>
        <taxon>Neoptera</taxon>
        <taxon>Endopterygota</taxon>
        <taxon>Diptera</taxon>
        <taxon>Brachycera</taxon>
        <taxon>Muscomorpha</taxon>
        <taxon>Tephritoidea</taxon>
        <taxon>Tephritidae</taxon>
        <taxon>Ceratitis</taxon>
        <taxon>Ceratitis</taxon>
    </lineage>
</organism>
<accession>A0A811VJA6</accession>